<evidence type="ECO:0000256" key="1">
    <source>
        <dbReference type="SAM" id="MobiDB-lite"/>
    </source>
</evidence>
<evidence type="ECO:0000313" key="2">
    <source>
        <dbReference type="EMBL" id="POH80805.1"/>
    </source>
</evidence>
<dbReference type="EMBL" id="PPXG01000012">
    <property type="protein sequence ID" value="POH80805.1"/>
    <property type="molecule type" value="Genomic_DNA"/>
</dbReference>
<feature type="compositionally biased region" description="Basic and acidic residues" evidence="1">
    <location>
        <begin position="61"/>
        <end position="71"/>
    </location>
</feature>
<evidence type="ECO:0000313" key="3">
    <source>
        <dbReference type="Proteomes" id="UP000237068"/>
    </source>
</evidence>
<dbReference type="Proteomes" id="UP000237068">
    <property type="component" value="Unassembled WGS sequence"/>
</dbReference>
<accession>A0A2S4AH60</accession>
<dbReference type="AlphaFoldDB" id="A0A2S4AH60"/>
<dbReference type="RefSeq" id="WP_103458107.1">
    <property type="nucleotide sequence ID" value="NZ_JAMOHQ010000025.1"/>
</dbReference>
<feature type="compositionally biased region" description="Polar residues" evidence="1">
    <location>
        <begin position="36"/>
        <end position="48"/>
    </location>
</feature>
<feature type="region of interest" description="Disordered" evidence="1">
    <location>
        <begin position="32"/>
        <end position="89"/>
    </location>
</feature>
<proteinExistence type="predicted"/>
<organism evidence="2 3">
    <name type="scientific">Stutzerimonas stutzeri</name>
    <name type="common">Pseudomonas stutzeri</name>
    <dbReference type="NCBI Taxonomy" id="316"/>
    <lineage>
        <taxon>Bacteria</taxon>
        <taxon>Pseudomonadati</taxon>
        <taxon>Pseudomonadota</taxon>
        <taxon>Gammaproteobacteria</taxon>
        <taxon>Pseudomonadales</taxon>
        <taxon>Pseudomonadaceae</taxon>
        <taxon>Stutzerimonas</taxon>
    </lineage>
</organism>
<protein>
    <submittedName>
        <fullName evidence="2">Uncharacterized protein</fullName>
    </submittedName>
</protein>
<name>A0A2S4AH60_STUST</name>
<sequence length="89" mass="9996">MDIERALLKAGVTVAAMFAIYQGSQGMQEFAKQRSAEANQKAETQQSEPLERPDDYIESLRLTEVERRRSEAVTTHAESIRNVPKASTK</sequence>
<reference evidence="2 3" key="1">
    <citation type="submission" date="2018-01" db="EMBL/GenBank/DDBJ databases">
        <title>Denitrification phenotypes of diverse strains of Pseudomonas stutzeri.</title>
        <authorList>
            <person name="Milligan D.A."/>
            <person name="Bergaust L."/>
            <person name="Bakken L.R."/>
            <person name="Frostegard A."/>
        </authorList>
    </citation>
    <scope>NUCLEOTIDE SEQUENCE [LARGE SCALE GENOMIC DNA]</scope>
    <source>
        <strain evidence="2 3">24a13</strain>
    </source>
</reference>
<gene>
    <name evidence="2" type="ORF">CXK91_21905</name>
</gene>
<dbReference type="OrthoDB" id="7032394at2"/>
<comment type="caution">
    <text evidence="2">The sequence shown here is derived from an EMBL/GenBank/DDBJ whole genome shotgun (WGS) entry which is preliminary data.</text>
</comment>